<proteinExistence type="predicted"/>
<evidence type="ECO:0000313" key="1">
    <source>
        <dbReference type="EMBL" id="MVB13062.1"/>
    </source>
</evidence>
<dbReference type="RefSeq" id="WP_156991475.1">
    <property type="nucleotide sequence ID" value="NZ_VWXL01000109.1"/>
</dbReference>
<name>A0A6N8I4U9_9FIRM</name>
<reference evidence="1 2" key="1">
    <citation type="submission" date="2019-09" db="EMBL/GenBank/DDBJ databases">
        <title>Genome sequence of Clostridium sp. EA1.</title>
        <authorList>
            <person name="Poehlein A."/>
            <person name="Bengelsdorf F.R."/>
            <person name="Daniel R."/>
        </authorList>
    </citation>
    <scope>NUCLEOTIDE SEQUENCE [LARGE SCALE GENOMIC DNA]</scope>
    <source>
        <strain evidence="1 2">EA1</strain>
    </source>
</reference>
<evidence type="ECO:0000313" key="2">
    <source>
        <dbReference type="Proteomes" id="UP000469440"/>
    </source>
</evidence>
<protein>
    <submittedName>
        <fullName evidence="1">Uncharacterized protein</fullName>
    </submittedName>
</protein>
<organism evidence="1 2">
    <name type="scientific">Caproicibacter fermentans</name>
    <dbReference type="NCBI Taxonomy" id="2576756"/>
    <lineage>
        <taxon>Bacteria</taxon>
        <taxon>Bacillati</taxon>
        <taxon>Bacillota</taxon>
        <taxon>Clostridia</taxon>
        <taxon>Eubacteriales</taxon>
        <taxon>Acutalibacteraceae</taxon>
        <taxon>Caproicibacter</taxon>
    </lineage>
</organism>
<dbReference type="Proteomes" id="UP000469440">
    <property type="component" value="Unassembled WGS sequence"/>
</dbReference>
<accession>A0A6N8I4U9</accession>
<gene>
    <name evidence="1" type="ORF">CAFE_38170</name>
</gene>
<comment type="caution">
    <text evidence="1">The sequence shown here is derived from an EMBL/GenBank/DDBJ whole genome shotgun (WGS) entry which is preliminary data.</text>
</comment>
<dbReference type="EMBL" id="VWXL01000109">
    <property type="protein sequence ID" value="MVB13062.1"/>
    <property type="molecule type" value="Genomic_DNA"/>
</dbReference>
<sequence>MGKRKKEVKKPRMRTYSANFIGTSDEIHISTDANGALVMRTNKGDIPLTDRQMWSGYERSQGEKKLNYFTDAMTNDPNKEIATKYNQIYGIDTNSKFHNNRLYVLAILTKAEIVEMDDQGGKVSCKIKQVMSWEYDAQQENLEQQSWWYACEYILRECAIFNNPQIALIVDCDLGNIFRYNKREIPIIEDKFLPPKIQLVYGSADVGKEYIPNKIISYTDKKATEYLNMKIKGELQPL</sequence>
<dbReference type="OrthoDB" id="2086014at2"/>
<keyword evidence="2" id="KW-1185">Reference proteome</keyword>
<dbReference type="AlphaFoldDB" id="A0A6N8I4U9"/>